<gene>
    <name evidence="2" type="ORF">LVJ94_07785</name>
</gene>
<evidence type="ECO:0008006" key="4">
    <source>
        <dbReference type="Google" id="ProtNLM"/>
    </source>
</evidence>
<dbReference type="EMBL" id="CP089983">
    <property type="protein sequence ID" value="WXB07134.1"/>
    <property type="molecule type" value="Genomic_DNA"/>
</dbReference>
<keyword evidence="1" id="KW-0472">Membrane</keyword>
<evidence type="ECO:0000313" key="3">
    <source>
        <dbReference type="Proteomes" id="UP001374803"/>
    </source>
</evidence>
<accession>A0ABZ2L872</accession>
<evidence type="ECO:0000256" key="1">
    <source>
        <dbReference type="SAM" id="Phobius"/>
    </source>
</evidence>
<organism evidence="2 3">
    <name type="scientific">Pendulispora rubella</name>
    <dbReference type="NCBI Taxonomy" id="2741070"/>
    <lineage>
        <taxon>Bacteria</taxon>
        <taxon>Pseudomonadati</taxon>
        <taxon>Myxococcota</taxon>
        <taxon>Myxococcia</taxon>
        <taxon>Myxococcales</taxon>
        <taxon>Sorangiineae</taxon>
        <taxon>Pendulisporaceae</taxon>
        <taxon>Pendulispora</taxon>
    </lineage>
</organism>
<feature type="transmembrane region" description="Helical" evidence="1">
    <location>
        <begin position="20"/>
        <end position="41"/>
    </location>
</feature>
<proteinExistence type="predicted"/>
<evidence type="ECO:0000313" key="2">
    <source>
        <dbReference type="EMBL" id="WXB07134.1"/>
    </source>
</evidence>
<name>A0ABZ2L872_9BACT</name>
<protein>
    <recommendedName>
        <fullName evidence="4">Flp pilus-assembly TadG-like N-terminal domain-containing protein</fullName>
    </recommendedName>
</protein>
<keyword evidence="3" id="KW-1185">Reference proteome</keyword>
<dbReference type="Proteomes" id="UP001374803">
    <property type="component" value="Chromosome"/>
</dbReference>
<keyword evidence="1" id="KW-0812">Transmembrane</keyword>
<dbReference type="RefSeq" id="WP_394836794.1">
    <property type="nucleotide sequence ID" value="NZ_CP089929.1"/>
</dbReference>
<keyword evidence="1" id="KW-1133">Transmembrane helix</keyword>
<reference evidence="2" key="1">
    <citation type="submission" date="2021-12" db="EMBL/GenBank/DDBJ databases">
        <title>Discovery of the Pendulisporaceae a myxobacterial family with distinct sporulation behavior and unique specialized metabolism.</title>
        <authorList>
            <person name="Garcia R."/>
            <person name="Popoff A."/>
            <person name="Bader C.D."/>
            <person name="Loehr J."/>
            <person name="Walesch S."/>
            <person name="Walt C."/>
            <person name="Boldt J."/>
            <person name="Bunk B."/>
            <person name="Haeckl F.J.F.P.J."/>
            <person name="Gunesch A.P."/>
            <person name="Birkelbach J."/>
            <person name="Nuebel U."/>
            <person name="Pietschmann T."/>
            <person name="Bach T."/>
            <person name="Mueller R."/>
        </authorList>
    </citation>
    <scope>NUCLEOTIDE SEQUENCE</scope>
    <source>
        <strain evidence="2">MSr11367</strain>
    </source>
</reference>
<sequence length="172" mass="18358">MKYVRGVCQRFLSDTNGSGVSNMFAFAPTWFIVSGVFLMNVQLSRNYMQRDMVDHAAAIAADTAMKTICADGRDFGGASQGEFTGGRASAIRASVDPVLGLASNDAQTCQVTARPKHGGTPGSRQVEVEVRCEFPCDLPFAAQMMCSGSPRHVTFVAKQTTVAMGCDMRDGA</sequence>